<evidence type="ECO:0000313" key="7">
    <source>
        <dbReference type="EMBL" id="EEF47786.1"/>
    </source>
</evidence>
<dbReference type="InParanoid" id="B9RLR1"/>
<comment type="similarity">
    <text evidence="2">Belongs to the UDP-glycosyltransferase family.</text>
</comment>
<dbReference type="Pfam" id="PF26168">
    <property type="entry name" value="Glyco_transf_N"/>
    <property type="match status" value="1"/>
</dbReference>
<dbReference type="CDD" id="cd03784">
    <property type="entry name" value="GT1_Gtf-like"/>
    <property type="match status" value="1"/>
</dbReference>
<reference evidence="8" key="1">
    <citation type="journal article" date="2010" name="Nat. Biotechnol.">
        <title>Draft genome sequence of the oilseed species Ricinus communis.</title>
        <authorList>
            <person name="Chan A.P."/>
            <person name="Crabtree J."/>
            <person name="Zhao Q."/>
            <person name="Lorenzi H."/>
            <person name="Orvis J."/>
            <person name="Puiu D."/>
            <person name="Melake-Berhan A."/>
            <person name="Jones K.M."/>
            <person name="Redman J."/>
            <person name="Chen G."/>
            <person name="Cahoon E.B."/>
            <person name="Gedil M."/>
            <person name="Stanke M."/>
            <person name="Haas B.J."/>
            <person name="Wortman J.R."/>
            <person name="Fraser-Liggett C.M."/>
            <person name="Ravel J."/>
            <person name="Rabinowicz P.D."/>
        </authorList>
    </citation>
    <scope>NUCLEOTIDE SEQUENCE [LARGE SCALE GENOMIC DNA]</scope>
    <source>
        <strain evidence="8">cv. Hale</strain>
    </source>
</reference>
<evidence type="ECO:0000256" key="3">
    <source>
        <dbReference type="ARBA" id="ARBA00012585"/>
    </source>
</evidence>
<dbReference type="InterPro" id="IPR002213">
    <property type="entry name" value="UDP_glucos_trans"/>
</dbReference>
<comment type="pathway">
    <text evidence="1">Pigment biosynthesis; anthocyanin biosynthesis.</text>
</comment>
<feature type="domain" description="Glycosyltransferase N-terminal" evidence="6">
    <location>
        <begin position="6"/>
        <end position="42"/>
    </location>
</feature>
<dbReference type="PANTHER" id="PTHR11926">
    <property type="entry name" value="GLUCOSYL/GLUCURONOSYL TRANSFERASES"/>
    <property type="match status" value="1"/>
</dbReference>
<gene>
    <name evidence="7" type="ORF">RCOM_1470080</name>
</gene>
<evidence type="ECO:0000256" key="1">
    <source>
        <dbReference type="ARBA" id="ARBA00004935"/>
    </source>
</evidence>
<evidence type="ECO:0000256" key="4">
    <source>
        <dbReference type="ARBA" id="ARBA00022679"/>
    </source>
</evidence>
<dbReference type="EMBL" id="EQ973788">
    <property type="protein sequence ID" value="EEF47786.1"/>
    <property type="molecule type" value="Genomic_DNA"/>
</dbReference>
<dbReference type="Proteomes" id="UP000008311">
    <property type="component" value="Unassembled WGS sequence"/>
</dbReference>
<evidence type="ECO:0000256" key="5">
    <source>
        <dbReference type="ARBA" id="ARBA00047606"/>
    </source>
</evidence>
<evidence type="ECO:0000256" key="2">
    <source>
        <dbReference type="ARBA" id="ARBA00009995"/>
    </source>
</evidence>
<dbReference type="FunFam" id="3.40.50.2000:FF:000056">
    <property type="entry name" value="Glycosyltransferase"/>
    <property type="match status" value="1"/>
</dbReference>
<dbReference type="EC" id="2.4.1.115" evidence="3"/>
<dbReference type="GO" id="GO:0047213">
    <property type="term" value="F:anthocyanidin 3-O-glucosyltransferase activity"/>
    <property type="evidence" value="ECO:0007669"/>
    <property type="project" value="UniProtKB-EC"/>
</dbReference>
<sequence>MGNKSHVIVVPFPAQGHVAPLMKLAYSLADHGIKVTFINTESIHMRIMSAMPEEFAEQCPISLVSIPEGLESKPDEQDKEEAVEIAPRSTRVHLQNLIQNINQVNNDVKVTHVVADIANGWVLEVAKKLFIKPVAFVPYGLGNLAFILHAPKLIEAGIIDVDGIPIKREPICLSKEIPAWNIDELTWSIQGDSEEQKFVFRNFVKTTGEYVRISDSLIVNSFYELESSVSNLLPNILPIGPLIANARLGTFSGNLWPEDSTTLSWLDKQPARSVIYAAFGSTLVCNQQQFNELALGLEMTGQPFLWVVRSDFMKGDIAEYPDGFMERNESHGKIVKWAPQEKVLAHPSTACYFSHCGWNSTMEGVTNGINFITGITFVKLGRLA</sequence>
<accession>B9RLR1</accession>
<protein>
    <recommendedName>
        <fullName evidence="3">anthocyanidin 3-O-glucosyltransferase</fullName>
        <ecNumber evidence="3">2.4.1.115</ecNumber>
    </recommendedName>
</protein>
<dbReference type="Pfam" id="PF00201">
    <property type="entry name" value="UDPGT"/>
    <property type="match status" value="1"/>
</dbReference>
<dbReference type="AlphaFoldDB" id="B9RLR1"/>
<dbReference type="InterPro" id="IPR058980">
    <property type="entry name" value="Glyco_transf_N"/>
</dbReference>
<dbReference type="Gene3D" id="3.40.50.2000">
    <property type="entry name" value="Glycogen Phosphorylase B"/>
    <property type="match status" value="2"/>
</dbReference>
<dbReference type="eggNOG" id="KOG1192">
    <property type="taxonomic scope" value="Eukaryota"/>
</dbReference>
<dbReference type="SUPFAM" id="SSF53756">
    <property type="entry name" value="UDP-Glycosyltransferase/glycogen phosphorylase"/>
    <property type="match status" value="1"/>
</dbReference>
<keyword evidence="4 7" id="KW-0808">Transferase</keyword>
<dbReference type="PANTHER" id="PTHR11926:SF1412">
    <property type="entry name" value="UDP-GLYCOSYLTRANSFERASE 83A1-LIKE"/>
    <property type="match status" value="1"/>
</dbReference>
<keyword evidence="7" id="KW-0328">Glycosyltransferase</keyword>
<organism evidence="7 8">
    <name type="scientific">Ricinus communis</name>
    <name type="common">Castor bean</name>
    <dbReference type="NCBI Taxonomy" id="3988"/>
    <lineage>
        <taxon>Eukaryota</taxon>
        <taxon>Viridiplantae</taxon>
        <taxon>Streptophyta</taxon>
        <taxon>Embryophyta</taxon>
        <taxon>Tracheophyta</taxon>
        <taxon>Spermatophyta</taxon>
        <taxon>Magnoliopsida</taxon>
        <taxon>eudicotyledons</taxon>
        <taxon>Gunneridae</taxon>
        <taxon>Pentapetalae</taxon>
        <taxon>rosids</taxon>
        <taxon>fabids</taxon>
        <taxon>Malpighiales</taxon>
        <taxon>Euphorbiaceae</taxon>
        <taxon>Acalyphoideae</taxon>
        <taxon>Acalypheae</taxon>
        <taxon>Ricinus</taxon>
    </lineage>
</organism>
<comment type="catalytic activity">
    <reaction evidence="5">
        <text>an anthocyanidin + UDP-alpha-D-glucose + H(+) = an anthocyanidin 3-O-beta-D-glucoside + UDP</text>
        <dbReference type="Rhea" id="RHEA:20093"/>
        <dbReference type="ChEBI" id="CHEBI:15378"/>
        <dbReference type="ChEBI" id="CHEBI:16307"/>
        <dbReference type="ChEBI" id="CHEBI:58223"/>
        <dbReference type="ChEBI" id="CHEBI:58885"/>
        <dbReference type="ChEBI" id="CHEBI:143576"/>
        <dbReference type="EC" id="2.4.1.115"/>
    </reaction>
</comment>
<keyword evidence="8" id="KW-1185">Reference proteome</keyword>
<evidence type="ECO:0000259" key="6">
    <source>
        <dbReference type="Pfam" id="PF26168"/>
    </source>
</evidence>
<proteinExistence type="inferred from homology"/>
<evidence type="ECO:0000313" key="8">
    <source>
        <dbReference type="Proteomes" id="UP000008311"/>
    </source>
</evidence>
<name>B9RLR1_RICCO</name>
<dbReference type="FunFam" id="3.40.50.2000:FF:000108">
    <property type="entry name" value="UDP-glycosyltransferase 83A1"/>
    <property type="match status" value="1"/>
</dbReference>
<dbReference type="GO" id="GO:0008194">
    <property type="term" value="F:UDP-glycosyltransferase activity"/>
    <property type="evidence" value="ECO:0000318"/>
    <property type="project" value="GO_Central"/>
</dbReference>